<evidence type="ECO:0000313" key="2">
    <source>
        <dbReference type="EMBL" id="QDT55934.1"/>
    </source>
</evidence>
<dbReference type="RefSeq" id="WP_145032497.1">
    <property type="nucleotide sequence ID" value="NZ_CP036271.1"/>
</dbReference>
<name>A0A517SIH9_9PLAN</name>
<sequence>MSARRKPSKNKICPSSTKTPAKSYAEVVARYLAEGKSIGDADLGWYARQPDYATLLDQAVMSRTQDDKRHPHQRRIPERVLRAAHRKLSNADLTSCESFDDLHDQIETATKSIDGIGVLAVFDFACRIGAWMKKMPTKVYLHAGTRAGARAMGLGRGRKTIEVKELPKEFHRLSGRHAEDCLCVYADDLARINGLS</sequence>
<feature type="region of interest" description="Disordered" evidence="1">
    <location>
        <begin position="1"/>
        <end position="21"/>
    </location>
</feature>
<proteinExistence type="predicted"/>
<dbReference type="KEGG" id="ccos:Pan44_39820"/>
<dbReference type="AlphaFoldDB" id="A0A517SIH9"/>
<organism evidence="2 3">
    <name type="scientific">Caulifigura coniformis</name>
    <dbReference type="NCBI Taxonomy" id="2527983"/>
    <lineage>
        <taxon>Bacteria</taxon>
        <taxon>Pseudomonadati</taxon>
        <taxon>Planctomycetota</taxon>
        <taxon>Planctomycetia</taxon>
        <taxon>Planctomycetales</taxon>
        <taxon>Planctomycetaceae</taxon>
        <taxon>Caulifigura</taxon>
    </lineage>
</organism>
<keyword evidence="3" id="KW-1185">Reference proteome</keyword>
<reference evidence="2 3" key="1">
    <citation type="submission" date="2019-02" db="EMBL/GenBank/DDBJ databases">
        <title>Deep-cultivation of Planctomycetes and their phenomic and genomic characterization uncovers novel biology.</title>
        <authorList>
            <person name="Wiegand S."/>
            <person name="Jogler M."/>
            <person name="Boedeker C."/>
            <person name="Pinto D."/>
            <person name="Vollmers J."/>
            <person name="Rivas-Marin E."/>
            <person name="Kohn T."/>
            <person name="Peeters S.H."/>
            <person name="Heuer A."/>
            <person name="Rast P."/>
            <person name="Oberbeckmann S."/>
            <person name="Bunk B."/>
            <person name="Jeske O."/>
            <person name="Meyerdierks A."/>
            <person name="Storesund J.E."/>
            <person name="Kallscheuer N."/>
            <person name="Luecker S."/>
            <person name="Lage O.M."/>
            <person name="Pohl T."/>
            <person name="Merkel B.J."/>
            <person name="Hornburger P."/>
            <person name="Mueller R.-W."/>
            <person name="Bruemmer F."/>
            <person name="Labrenz M."/>
            <person name="Spormann A.M."/>
            <person name="Op den Camp H."/>
            <person name="Overmann J."/>
            <person name="Amann R."/>
            <person name="Jetten M.S.M."/>
            <person name="Mascher T."/>
            <person name="Medema M.H."/>
            <person name="Devos D.P."/>
            <person name="Kaster A.-K."/>
            <person name="Ovreas L."/>
            <person name="Rohde M."/>
            <person name="Galperin M.Y."/>
            <person name="Jogler C."/>
        </authorList>
    </citation>
    <scope>NUCLEOTIDE SEQUENCE [LARGE SCALE GENOMIC DNA]</scope>
    <source>
        <strain evidence="2 3">Pan44</strain>
    </source>
</reference>
<dbReference type="EMBL" id="CP036271">
    <property type="protein sequence ID" value="QDT55934.1"/>
    <property type="molecule type" value="Genomic_DNA"/>
</dbReference>
<accession>A0A517SIH9</accession>
<evidence type="ECO:0000256" key="1">
    <source>
        <dbReference type="SAM" id="MobiDB-lite"/>
    </source>
</evidence>
<dbReference type="OrthoDB" id="9156397at2"/>
<evidence type="ECO:0000313" key="3">
    <source>
        <dbReference type="Proteomes" id="UP000315700"/>
    </source>
</evidence>
<dbReference type="Proteomes" id="UP000315700">
    <property type="component" value="Chromosome"/>
</dbReference>
<protein>
    <submittedName>
        <fullName evidence="2">Uncharacterized protein</fullName>
    </submittedName>
</protein>
<gene>
    <name evidence="2" type="ORF">Pan44_39820</name>
</gene>
<dbReference type="InParanoid" id="A0A517SIH9"/>